<sequence length="354" mass="37203">MQVVGDRVEPWWRDRGVWLGLGVVAAVAGLDVVARVQLTGAYATGAIVAGMVASARRTAAVGVVAVVVSLAGGVWSGNLGEREWLVRTFMCVVLAALAVTSATVRERREARLRRLRTIAETAQRALLRPVPPVVGRFRVATRYLSAARDTTVGGDLYDVALTADGRLRLVVGDVRGKGLEAVQTAGAVLAAWRQAALGEPDPAAVAATVDDLVGRLLEEEEFVTALFVELDATPGAATAAVASCGHHPPLVVAPDGAWLLETDHATTPLGLDPRPAVDRHPLPPGSRVLLYTDGLVEHRDERGTFFPLLEEAGALRGRALDAALDELLVRLHAFGHGHVSGGGDDVALVLVEVG</sequence>
<keyword evidence="5" id="KW-1185">Reference proteome</keyword>
<accession>A0A7Y9RRH1</accession>
<dbReference type="EMBL" id="JACCAC010000001">
    <property type="protein sequence ID" value="NYG53881.1"/>
    <property type="molecule type" value="Genomic_DNA"/>
</dbReference>
<keyword evidence="2" id="KW-0472">Membrane</keyword>
<feature type="domain" description="PPM-type phosphatase" evidence="3">
    <location>
        <begin position="137"/>
        <end position="353"/>
    </location>
</feature>
<dbReference type="PANTHER" id="PTHR43156">
    <property type="entry name" value="STAGE II SPORULATION PROTEIN E-RELATED"/>
    <property type="match status" value="1"/>
</dbReference>
<evidence type="ECO:0000313" key="4">
    <source>
        <dbReference type="EMBL" id="NYG53881.1"/>
    </source>
</evidence>
<dbReference type="InterPro" id="IPR052016">
    <property type="entry name" value="Bact_Sigma-Reg"/>
</dbReference>
<evidence type="ECO:0000313" key="5">
    <source>
        <dbReference type="Proteomes" id="UP000544110"/>
    </source>
</evidence>
<keyword evidence="2" id="KW-0812">Transmembrane</keyword>
<dbReference type="GO" id="GO:0016791">
    <property type="term" value="F:phosphatase activity"/>
    <property type="evidence" value="ECO:0007669"/>
    <property type="project" value="TreeGrafter"/>
</dbReference>
<keyword evidence="2" id="KW-1133">Transmembrane helix</keyword>
<evidence type="ECO:0000259" key="3">
    <source>
        <dbReference type="SMART" id="SM00331"/>
    </source>
</evidence>
<protein>
    <recommendedName>
        <fullName evidence="3">PPM-type phosphatase domain-containing protein</fullName>
    </recommendedName>
</protein>
<proteinExistence type="predicted"/>
<dbReference type="SMART" id="SM00331">
    <property type="entry name" value="PP2C_SIG"/>
    <property type="match status" value="1"/>
</dbReference>
<organism evidence="4 5">
    <name type="scientific">Nocardioides perillae</name>
    <dbReference type="NCBI Taxonomy" id="1119534"/>
    <lineage>
        <taxon>Bacteria</taxon>
        <taxon>Bacillati</taxon>
        <taxon>Actinomycetota</taxon>
        <taxon>Actinomycetes</taxon>
        <taxon>Propionibacteriales</taxon>
        <taxon>Nocardioidaceae</taxon>
        <taxon>Nocardioides</taxon>
    </lineage>
</organism>
<evidence type="ECO:0000256" key="2">
    <source>
        <dbReference type="SAM" id="Phobius"/>
    </source>
</evidence>
<comment type="caution">
    <text evidence="4">The sequence shown here is derived from an EMBL/GenBank/DDBJ whole genome shotgun (WGS) entry which is preliminary data.</text>
</comment>
<dbReference type="InterPro" id="IPR001932">
    <property type="entry name" value="PPM-type_phosphatase-like_dom"/>
</dbReference>
<name>A0A7Y9RRH1_9ACTN</name>
<dbReference type="Proteomes" id="UP000544110">
    <property type="component" value="Unassembled WGS sequence"/>
</dbReference>
<dbReference type="InterPro" id="IPR036457">
    <property type="entry name" value="PPM-type-like_dom_sf"/>
</dbReference>
<evidence type="ECO:0000256" key="1">
    <source>
        <dbReference type="ARBA" id="ARBA00022801"/>
    </source>
</evidence>
<dbReference type="Gene3D" id="3.60.40.10">
    <property type="entry name" value="PPM-type phosphatase domain"/>
    <property type="match status" value="1"/>
</dbReference>
<feature type="transmembrane region" description="Helical" evidence="2">
    <location>
        <begin position="59"/>
        <end position="78"/>
    </location>
</feature>
<reference evidence="4 5" key="1">
    <citation type="submission" date="2020-07" db="EMBL/GenBank/DDBJ databases">
        <title>Sequencing the genomes of 1000 actinobacteria strains.</title>
        <authorList>
            <person name="Klenk H.-P."/>
        </authorList>
    </citation>
    <scope>NUCLEOTIDE SEQUENCE [LARGE SCALE GENOMIC DNA]</scope>
    <source>
        <strain evidence="4 5">DSM 24552</strain>
    </source>
</reference>
<keyword evidence="1" id="KW-0378">Hydrolase</keyword>
<dbReference type="RefSeq" id="WP_179516621.1">
    <property type="nucleotide sequence ID" value="NZ_JACCAC010000001.1"/>
</dbReference>
<dbReference type="Pfam" id="PF07228">
    <property type="entry name" value="SpoIIE"/>
    <property type="match status" value="1"/>
</dbReference>
<dbReference type="SUPFAM" id="SSF81606">
    <property type="entry name" value="PP2C-like"/>
    <property type="match status" value="1"/>
</dbReference>
<dbReference type="PANTHER" id="PTHR43156:SF2">
    <property type="entry name" value="STAGE II SPORULATION PROTEIN E"/>
    <property type="match status" value="1"/>
</dbReference>
<gene>
    <name evidence="4" type="ORF">BJ989_000185</name>
</gene>
<feature type="transmembrane region" description="Helical" evidence="2">
    <location>
        <begin position="17"/>
        <end position="38"/>
    </location>
</feature>
<dbReference type="AlphaFoldDB" id="A0A7Y9RRH1"/>
<feature type="transmembrane region" description="Helical" evidence="2">
    <location>
        <begin position="84"/>
        <end position="104"/>
    </location>
</feature>